<reference evidence="1" key="2">
    <citation type="submission" date="2022-06" db="UniProtKB">
        <authorList>
            <consortium name="EnsemblMetazoa"/>
        </authorList>
    </citation>
    <scope>IDENTIFICATION</scope>
    <source>
        <strain evidence="1">PS312</strain>
    </source>
</reference>
<dbReference type="EnsemblMetazoa" id="PPA14818.1">
    <property type="protein sequence ID" value="PPA14818.1"/>
    <property type="gene ID" value="WBGene00104372"/>
</dbReference>
<reference evidence="2" key="1">
    <citation type="journal article" date="2008" name="Nat. Genet.">
        <title>The Pristionchus pacificus genome provides a unique perspective on nematode lifestyle and parasitism.</title>
        <authorList>
            <person name="Dieterich C."/>
            <person name="Clifton S.W."/>
            <person name="Schuster L.N."/>
            <person name="Chinwalla A."/>
            <person name="Delehaunty K."/>
            <person name="Dinkelacker I."/>
            <person name="Fulton L."/>
            <person name="Fulton R."/>
            <person name="Godfrey J."/>
            <person name="Minx P."/>
            <person name="Mitreva M."/>
            <person name="Roeseler W."/>
            <person name="Tian H."/>
            <person name="Witte H."/>
            <person name="Yang S.P."/>
            <person name="Wilson R.K."/>
            <person name="Sommer R.J."/>
        </authorList>
    </citation>
    <scope>NUCLEOTIDE SEQUENCE [LARGE SCALE GENOMIC DNA]</scope>
    <source>
        <strain evidence="2">PS312</strain>
    </source>
</reference>
<accession>A0A8R1U9S3</accession>
<dbReference type="AlphaFoldDB" id="A0A2A6CV89"/>
<keyword evidence="2" id="KW-1185">Reference proteome</keyword>
<sequence length="38" mass="4520">IPLHTLTLSSSLIVRWPEPRRRRVCTHTTSTRAREKTY</sequence>
<protein>
    <submittedName>
        <fullName evidence="1">Uncharacterized protein</fullName>
    </submittedName>
</protein>
<accession>A0A2A6CV89</accession>
<evidence type="ECO:0000313" key="1">
    <source>
        <dbReference type="EnsemblMetazoa" id="PPA14818.1"/>
    </source>
</evidence>
<name>A0A2A6CV89_PRIPA</name>
<proteinExistence type="predicted"/>
<dbReference type="Proteomes" id="UP000005239">
    <property type="component" value="Unassembled WGS sequence"/>
</dbReference>
<gene>
    <name evidence="1" type="primary">WBGene00104372</name>
</gene>
<evidence type="ECO:0000313" key="2">
    <source>
        <dbReference type="Proteomes" id="UP000005239"/>
    </source>
</evidence>
<organism evidence="1 2">
    <name type="scientific">Pristionchus pacificus</name>
    <name type="common">Parasitic nematode worm</name>
    <dbReference type="NCBI Taxonomy" id="54126"/>
    <lineage>
        <taxon>Eukaryota</taxon>
        <taxon>Metazoa</taxon>
        <taxon>Ecdysozoa</taxon>
        <taxon>Nematoda</taxon>
        <taxon>Chromadorea</taxon>
        <taxon>Rhabditida</taxon>
        <taxon>Rhabditina</taxon>
        <taxon>Diplogasteromorpha</taxon>
        <taxon>Diplogasteroidea</taxon>
        <taxon>Neodiplogasteridae</taxon>
        <taxon>Pristionchus</taxon>
    </lineage>
</organism>